<dbReference type="InterPro" id="IPR001279">
    <property type="entry name" value="Metallo-B-lactamas"/>
</dbReference>
<dbReference type="InterPro" id="IPR036866">
    <property type="entry name" value="RibonucZ/Hydroxyglut_hydro"/>
</dbReference>
<keyword evidence="9" id="KW-1185">Reference proteome</keyword>
<evidence type="ECO:0000256" key="3">
    <source>
        <dbReference type="ARBA" id="ARBA00014856"/>
    </source>
</evidence>
<dbReference type="SUPFAM" id="SSF56281">
    <property type="entry name" value="Metallo-hydrolase/oxidoreductase"/>
    <property type="match status" value="1"/>
</dbReference>
<reference evidence="8 9" key="1">
    <citation type="submission" date="2010-05" db="EMBL/GenBank/DDBJ databases">
        <title>Complete sequence of Methanococcus voltae A3.</title>
        <authorList>
            <consortium name="US DOE Joint Genome Institute"/>
            <person name="Lucas S."/>
            <person name="Copeland A."/>
            <person name="Lapidus A."/>
            <person name="Cheng J.-F."/>
            <person name="Bruce D."/>
            <person name="Goodwin L."/>
            <person name="Pitluck S."/>
            <person name="Lowry S."/>
            <person name="Clum A."/>
            <person name="Land M."/>
            <person name="Hauser L."/>
            <person name="Kyrpides N."/>
            <person name="Mikhailova N."/>
            <person name="Whitman W.B."/>
            <person name="Woyke T."/>
        </authorList>
    </citation>
    <scope>NUCLEOTIDE SEQUENCE [LARGE SCALE GENOMIC DNA]</scope>
    <source>
        <strain evidence="9">ATCC BAA-1334 / A3</strain>
    </source>
</reference>
<comment type="subunit">
    <text evidence="2">Homodimer.</text>
</comment>
<dbReference type="KEGG" id="mvo:Mvol_0425"/>
<dbReference type="STRING" id="456320.Mvol_0425"/>
<dbReference type="OrthoDB" id="197151at2157"/>
<evidence type="ECO:0000259" key="7">
    <source>
        <dbReference type="SMART" id="SM00849"/>
    </source>
</evidence>
<accession>D7DSH5</accession>
<dbReference type="SMART" id="SM00849">
    <property type="entry name" value="Lactamase_B"/>
    <property type="match status" value="1"/>
</dbReference>
<comment type="function">
    <text evidence="6">Endoribonuclease that catalyzes the hydrolysis of histone-coding pre-mRNA 3'-end. Involved in histone pre-mRNA processing during the S-phase of the cell cycle, which is required for entering/progressing through S-phase. Cleaves histone pre-mRNA at a major and a minor cleavage site after the 5'-ACCCA-3' and the 5'-ACCCACA-3' sequence, respectively, and located downstream of the stem-loop. May require the presence of the HDE element located at the histone pre-RNA 3'-end to avoid non-specific cleavage.</text>
</comment>
<protein>
    <recommendedName>
        <fullName evidence="3">Metallo-beta-lactamase domain-containing protein 1</fullName>
    </recommendedName>
    <alternativeName>
        <fullName evidence="4">Endoribonuclease MBLAC1</fullName>
    </alternativeName>
</protein>
<evidence type="ECO:0000256" key="1">
    <source>
        <dbReference type="ARBA" id="ARBA00004514"/>
    </source>
</evidence>
<evidence type="ECO:0000313" key="9">
    <source>
        <dbReference type="Proteomes" id="UP000007722"/>
    </source>
</evidence>
<dbReference type="GO" id="GO:0005829">
    <property type="term" value="C:cytosol"/>
    <property type="evidence" value="ECO:0007669"/>
    <property type="project" value="UniProtKB-SubCell"/>
</dbReference>
<name>D7DSH5_METV3</name>
<sequence>MLKIIYGGDITYSDVLKPSSASSSITYIEAEPKNKPENINQLKKLKKLKKLKIVVDTSTKDKKELLINKFEELDLKFEEIDYVINTHSHFDHVGNNNLFKNATIINYNNYKKFADEFSRYGIEIIETLGHTMDSIAVVYDDYVVAGDAIPVKNNIFRNLPPKVRENEKLATESLNKIKNLKKNIITGHNGLLKIDEYLNLIDRD</sequence>
<evidence type="ECO:0000256" key="4">
    <source>
        <dbReference type="ARBA" id="ARBA00032988"/>
    </source>
</evidence>
<evidence type="ECO:0000256" key="2">
    <source>
        <dbReference type="ARBA" id="ARBA00011738"/>
    </source>
</evidence>
<proteinExistence type="predicted"/>
<evidence type="ECO:0000256" key="6">
    <source>
        <dbReference type="ARBA" id="ARBA00045869"/>
    </source>
</evidence>
<comment type="catalytic activity">
    <reaction evidence="5">
        <text>a ribonucleotidyl-ribonucleotide-RNA + H2O = a 3'-end ribonucleotide-RNA + a 5'-end 5'-phospho-ribonucleoside-RNA + H(+)</text>
        <dbReference type="Rhea" id="RHEA:68096"/>
        <dbReference type="Rhea" id="RHEA-COMP:15179"/>
        <dbReference type="Rhea" id="RHEA-COMP:17355"/>
        <dbReference type="Rhea" id="RHEA-COMP:17428"/>
        <dbReference type="ChEBI" id="CHEBI:15377"/>
        <dbReference type="ChEBI" id="CHEBI:15378"/>
        <dbReference type="ChEBI" id="CHEBI:74896"/>
        <dbReference type="ChEBI" id="CHEBI:138282"/>
        <dbReference type="ChEBI" id="CHEBI:173118"/>
    </reaction>
    <physiologicalReaction direction="left-to-right" evidence="5">
        <dbReference type="Rhea" id="RHEA:68097"/>
    </physiologicalReaction>
</comment>
<dbReference type="eggNOG" id="arCOG00504">
    <property type="taxonomic scope" value="Archaea"/>
</dbReference>
<dbReference type="HOGENOM" id="CLU_030571_2_6_2"/>
<organism evidence="8 9">
    <name type="scientific">Methanococcus voltae (strain ATCC BAA-1334 / A3)</name>
    <dbReference type="NCBI Taxonomy" id="456320"/>
    <lineage>
        <taxon>Archaea</taxon>
        <taxon>Methanobacteriati</taxon>
        <taxon>Methanobacteriota</taxon>
        <taxon>Methanomada group</taxon>
        <taxon>Methanococci</taxon>
        <taxon>Methanococcales</taxon>
        <taxon>Methanococcaceae</taxon>
        <taxon>Methanococcus</taxon>
    </lineage>
</organism>
<dbReference type="InParanoid" id="D7DSH5"/>
<dbReference type="AlphaFoldDB" id="D7DSH5"/>
<dbReference type="PANTHER" id="PTHR23200">
    <property type="entry name" value="METALLO-BETA-LACTAMASE DOMAIN-CONTAINING PROTEIN 1"/>
    <property type="match status" value="1"/>
</dbReference>
<evidence type="ECO:0000256" key="5">
    <source>
        <dbReference type="ARBA" id="ARBA00044690"/>
    </source>
</evidence>
<dbReference type="Proteomes" id="UP000007722">
    <property type="component" value="Chromosome"/>
</dbReference>
<dbReference type="InterPro" id="IPR039344">
    <property type="entry name" value="MBLAC1"/>
</dbReference>
<gene>
    <name evidence="8" type="ordered locus">Mvol_0425</name>
</gene>
<dbReference type="Pfam" id="PF00753">
    <property type="entry name" value="Lactamase_B"/>
    <property type="match status" value="1"/>
</dbReference>
<dbReference type="PANTHER" id="PTHR23200:SF48">
    <property type="entry name" value="METALLO-BETA-LACTAMASE DOMAIN-CONTAINING PROTEIN 1"/>
    <property type="match status" value="1"/>
</dbReference>
<evidence type="ECO:0000313" key="8">
    <source>
        <dbReference type="EMBL" id="ADI36085.1"/>
    </source>
</evidence>
<dbReference type="Gene3D" id="3.60.15.10">
    <property type="entry name" value="Ribonuclease Z/Hydroxyacylglutathione hydrolase-like"/>
    <property type="match status" value="1"/>
</dbReference>
<dbReference type="EMBL" id="CP002057">
    <property type="protein sequence ID" value="ADI36085.1"/>
    <property type="molecule type" value="Genomic_DNA"/>
</dbReference>
<comment type="subcellular location">
    <subcellularLocation>
        <location evidence="1">Cytoplasm</location>
        <location evidence="1">Cytosol</location>
    </subcellularLocation>
</comment>
<feature type="domain" description="Metallo-beta-lactamase" evidence="7">
    <location>
        <begin position="36"/>
        <end position="188"/>
    </location>
</feature>